<dbReference type="InterPro" id="IPR038279">
    <property type="entry name" value="Ndc10_dom2_sf"/>
</dbReference>
<evidence type="ECO:0000313" key="3">
    <source>
        <dbReference type="Proteomes" id="UP001302602"/>
    </source>
</evidence>
<dbReference type="GO" id="GO:0003677">
    <property type="term" value="F:DNA binding"/>
    <property type="evidence" value="ECO:0007669"/>
    <property type="project" value="InterPro"/>
</dbReference>
<dbReference type="EMBL" id="MU853236">
    <property type="protein sequence ID" value="KAK4120753.1"/>
    <property type="molecule type" value="Genomic_DNA"/>
</dbReference>
<gene>
    <name evidence="2" type="ORF">N657DRAFT_648532</name>
</gene>
<evidence type="ECO:0000259" key="1">
    <source>
        <dbReference type="Pfam" id="PF16787"/>
    </source>
</evidence>
<comment type="caution">
    <text evidence="2">The sequence shown here is derived from an EMBL/GenBank/DDBJ whole genome shotgun (WGS) entry which is preliminary data.</text>
</comment>
<dbReference type="Gene3D" id="1.10.443.20">
    <property type="entry name" value="Centromere DNA-binding protein complex CBF3 subunit, domain 2"/>
    <property type="match status" value="1"/>
</dbReference>
<dbReference type="RefSeq" id="XP_062644524.1">
    <property type="nucleotide sequence ID" value="XM_062793536.1"/>
</dbReference>
<evidence type="ECO:0000313" key="2">
    <source>
        <dbReference type="EMBL" id="KAK4120753.1"/>
    </source>
</evidence>
<dbReference type="AlphaFoldDB" id="A0AAN6TU74"/>
<dbReference type="Proteomes" id="UP001302602">
    <property type="component" value="Unassembled WGS sequence"/>
</dbReference>
<name>A0AAN6TU74_9PEZI</name>
<protein>
    <recommendedName>
        <fullName evidence="1">Ndc10 domain-containing protein</fullName>
    </recommendedName>
</protein>
<dbReference type="InterPro" id="IPR031872">
    <property type="entry name" value="NDC10_II"/>
</dbReference>
<dbReference type="Pfam" id="PF16787">
    <property type="entry name" value="NDC10_II"/>
    <property type="match status" value="1"/>
</dbReference>
<reference evidence="2" key="1">
    <citation type="journal article" date="2023" name="Mol. Phylogenet. Evol.">
        <title>Genome-scale phylogeny and comparative genomics of the fungal order Sordariales.</title>
        <authorList>
            <person name="Hensen N."/>
            <person name="Bonometti L."/>
            <person name="Westerberg I."/>
            <person name="Brannstrom I.O."/>
            <person name="Guillou S."/>
            <person name="Cros-Aarteil S."/>
            <person name="Calhoun S."/>
            <person name="Haridas S."/>
            <person name="Kuo A."/>
            <person name="Mondo S."/>
            <person name="Pangilinan J."/>
            <person name="Riley R."/>
            <person name="LaButti K."/>
            <person name="Andreopoulos B."/>
            <person name="Lipzen A."/>
            <person name="Chen C."/>
            <person name="Yan M."/>
            <person name="Daum C."/>
            <person name="Ng V."/>
            <person name="Clum A."/>
            <person name="Steindorff A."/>
            <person name="Ohm R.A."/>
            <person name="Martin F."/>
            <person name="Silar P."/>
            <person name="Natvig D.O."/>
            <person name="Lalanne C."/>
            <person name="Gautier V."/>
            <person name="Ament-Velasquez S.L."/>
            <person name="Kruys A."/>
            <person name="Hutchinson M.I."/>
            <person name="Powell A.J."/>
            <person name="Barry K."/>
            <person name="Miller A.N."/>
            <person name="Grigoriev I.V."/>
            <person name="Debuchy R."/>
            <person name="Gladieux P."/>
            <person name="Hiltunen Thoren M."/>
            <person name="Johannesson H."/>
        </authorList>
    </citation>
    <scope>NUCLEOTIDE SEQUENCE</scope>
    <source>
        <strain evidence="2">CBS 731.68</strain>
    </source>
</reference>
<keyword evidence="3" id="KW-1185">Reference proteome</keyword>
<accession>A0AAN6TU74</accession>
<feature type="domain" description="Ndc10" evidence="1">
    <location>
        <begin position="2"/>
        <end position="80"/>
    </location>
</feature>
<dbReference type="GeneID" id="87830305"/>
<sequence length="81" mass="9130">MAGHPPQMGCFEIRRAAITPPEALLSMIWPSLERWKDRFGRSDDQINDLAAMGLTNLLFYLREVILQDAAVLMPQFPGNSV</sequence>
<organism evidence="2 3">
    <name type="scientific">Parathielavia appendiculata</name>
    <dbReference type="NCBI Taxonomy" id="2587402"/>
    <lineage>
        <taxon>Eukaryota</taxon>
        <taxon>Fungi</taxon>
        <taxon>Dikarya</taxon>
        <taxon>Ascomycota</taxon>
        <taxon>Pezizomycotina</taxon>
        <taxon>Sordariomycetes</taxon>
        <taxon>Sordariomycetidae</taxon>
        <taxon>Sordariales</taxon>
        <taxon>Chaetomiaceae</taxon>
        <taxon>Parathielavia</taxon>
    </lineage>
</organism>
<proteinExistence type="predicted"/>
<reference evidence="2" key="2">
    <citation type="submission" date="2023-05" db="EMBL/GenBank/DDBJ databases">
        <authorList>
            <consortium name="Lawrence Berkeley National Laboratory"/>
            <person name="Steindorff A."/>
            <person name="Hensen N."/>
            <person name="Bonometti L."/>
            <person name="Westerberg I."/>
            <person name="Brannstrom I.O."/>
            <person name="Guillou S."/>
            <person name="Cros-Aarteil S."/>
            <person name="Calhoun S."/>
            <person name="Haridas S."/>
            <person name="Kuo A."/>
            <person name="Mondo S."/>
            <person name="Pangilinan J."/>
            <person name="Riley R."/>
            <person name="Labutti K."/>
            <person name="Andreopoulos B."/>
            <person name="Lipzen A."/>
            <person name="Chen C."/>
            <person name="Yanf M."/>
            <person name="Daum C."/>
            <person name="Ng V."/>
            <person name="Clum A."/>
            <person name="Ohm R."/>
            <person name="Martin F."/>
            <person name="Silar P."/>
            <person name="Natvig D."/>
            <person name="Lalanne C."/>
            <person name="Gautier V."/>
            <person name="Ament-Velasquez S.L."/>
            <person name="Kruys A."/>
            <person name="Hutchinson M.I."/>
            <person name="Powell A.J."/>
            <person name="Barry K."/>
            <person name="Miller A.N."/>
            <person name="Grigoriev I.V."/>
            <person name="Debuchy R."/>
            <person name="Gladieux P."/>
            <person name="Thoren M.H."/>
            <person name="Johannesson H."/>
        </authorList>
    </citation>
    <scope>NUCLEOTIDE SEQUENCE</scope>
    <source>
        <strain evidence="2">CBS 731.68</strain>
    </source>
</reference>